<organism evidence="2 4">
    <name type="scientific">Pseudomonas syringae pv. actinidiae</name>
    <dbReference type="NCBI Taxonomy" id="103796"/>
    <lineage>
        <taxon>Bacteria</taxon>
        <taxon>Pseudomonadati</taxon>
        <taxon>Pseudomonadota</taxon>
        <taxon>Gammaproteobacteria</taxon>
        <taxon>Pseudomonadales</taxon>
        <taxon>Pseudomonadaceae</taxon>
        <taxon>Pseudomonas</taxon>
        <taxon>Pseudomonas syringae</taxon>
    </lineage>
</organism>
<feature type="region of interest" description="Disordered" evidence="1">
    <location>
        <begin position="142"/>
        <end position="163"/>
    </location>
</feature>
<comment type="caution">
    <text evidence="2">The sequence shown here is derived from an EMBL/GenBank/DDBJ whole genome shotgun (WGS) entry which is preliminary data.</text>
</comment>
<dbReference type="AlphaFoldDB" id="A0A2V0R4D0"/>
<dbReference type="Gene3D" id="3.30.565.60">
    <property type="match status" value="1"/>
</dbReference>
<dbReference type="Proteomes" id="UP000248291">
    <property type="component" value="Unassembled WGS sequence"/>
</dbReference>
<reference evidence="2 4" key="1">
    <citation type="submission" date="2018-04" db="EMBL/GenBank/DDBJ databases">
        <title>Draft genome sequence of Pseudomonas syringae pv. actinidiae biovar 1 strains isolated from kiwifruit in Kagawa prefecture.</title>
        <authorList>
            <person name="Tabuchi M."/>
            <person name="Saito M."/>
            <person name="Fujiwara S."/>
            <person name="Sasa N."/>
            <person name="Akimitsu K."/>
            <person name="Gomi K."/>
            <person name="Konishi-Sugita S."/>
            <person name="Hamano K."/>
            <person name="Kataoka I."/>
        </authorList>
    </citation>
    <scope>NUCLEOTIDE SEQUENCE [LARGE SCALE GENOMIC DNA]</scope>
    <source>
        <strain evidence="2 4">MAFF212206</strain>
    </source>
</reference>
<protein>
    <submittedName>
        <fullName evidence="2">Uncharacterized protein</fullName>
    </submittedName>
</protein>
<reference evidence="3 5" key="2">
    <citation type="submission" date="2018-04" db="EMBL/GenBank/DDBJ databases">
        <title>Draft genome sequence of Pseudomonas syringae pv. actinidiae biovar 3 strains isolated from kiwifruit in Kagawa prefecture.</title>
        <authorList>
            <person name="Tabuchi M."/>
            <person name="Saito M."/>
            <person name="Fujiwara S."/>
            <person name="Sasa N."/>
            <person name="Akimitsu K."/>
            <person name="Gomi K."/>
            <person name="Konishi-Sugita S."/>
            <person name="Hamano K."/>
            <person name="Kataoka I."/>
        </authorList>
    </citation>
    <scope>NUCLEOTIDE SEQUENCE [LARGE SCALE GENOMIC DNA]</scope>
    <source>
        <strain evidence="3 5">MAFF212211</strain>
    </source>
</reference>
<evidence type="ECO:0000313" key="5">
    <source>
        <dbReference type="Proteomes" id="UP000248291"/>
    </source>
</evidence>
<proteinExistence type="predicted"/>
<dbReference type="Proteomes" id="UP000247480">
    <property type="component" value="Unassembled WGS sequence"/>
</dbReference>
<dbReference type="RefSeq" id="WP_017685063.1">
    <property type="nucleotide sequence ID" value="NZ_AP019411.1"/>
</dbReference>
<evidence type="ECO:0000313" key="4">
    <source>
        <dbReference type="Proteomes" id="UP000247480"/>
    </source>
</evidence>
<dbReference type="InterPro" id="IPR038475">
    <property type="entry name" value="RecG_C_sf"/>
</dbReference>
<dbReference type="EMBL" id="BGJZ01000320">
    <property type="protein sequence ID" value="GBH12846.1"/>
    <property type="molecule type" value="Genomic_DNA"/>
</dbReference>
<evidence type="ECO:0000256" key="1">
    <source>
        <dbReference type="SAM" id="MobiDB-lite"/>
    </source>
</evidence>
<sequence>MWIHVSNPCLSNFSAAFPRHPADELKHSSFSINASINRGYFVSAFIRIMIFAGRIELVSPEHLPDVLDTEKIRFSLSNRRNLTLTAYAVHDLPYLGLGTGIPRAINAWPMITLDNDRQGSPFRGIIRRAVDSGTLSVLSRDQVGAKSGPSGTESAVEEKTYRNSPNGMNADCSAVFFALAAEFICGRVWLCFRATLAIETFGWAHS</sequence>
<evidence type="ECO:0000313" key="2">
    <source>
        <dbReference type="EMBL" id="GBH12846.1"/>
    </source>
</evidence>
<name>A0A2V0R4D0_PSESF</name>
<evidence type="ECO:0000313" key="3">
    <source>
        <dbReference type="EMBL" id="GBH19944.1"/>
    </source>
</evidence>
<gene>
    <name evidence="2" type="ORF">KPSA1_06321</name>
    <name evidence="3" type="ORF">KPSA3_05963</name>
</gene>
<dbReference type="EMBL" id="BGKA01000237">
    <property type="protein sequence ID" value="GBH19944.1"/>
    <property type="molecule type" value="Genomic_DNA"/>
</dbReference>
<accession>A0A2V0R4D0</accession>